<dbReference type="PANTHER" id="PTHR43818">
    <property type="entry name" value="BCDNA.GH03377"/>
    <property type="match status" value="1"/>
</dbReference>
<dbReference type="RefSeq" id="WP_068481150.1">
    <property type="nucleotide sequence ID" value="NZ_CP018760.1"/>
</dbReference>
<dbReference type="KEGG" id="mart:BTR34_10355"/>
<dbReference type="Pfam" id="PF01408">
    <property type="entry name" value="GFO_IDH_MocA"/>
    <property type="match status" value="1"/>
</dbReference>
<name>A0A1B7ZF58_9FLAO</name>
<feature type="domain" description="Gfo/Idh/MocA-like oxidoreductase bacterial type C-terminal" evidence="2">
    <location>
        <begin position="203"/>
        <end position="260"/>
    </location>
</feature>
<evidence type="ECO:0000313" key="4">
    <source>
        <dbReference type="Proteomes" id="UP000092164"/>
    </source>
</evidence>
<accession>A0A1B7ZF58</accession>
<proteinExistence type="predicted"/>
<feature type="domain" description="Gfo/Idh/MocA-like oxidoreductase N-terminal" evidence="1">
    <location>
        <begin position="44"/>
        <end position="157"/>
    </location>
</feature>
<dbReference type="PANTHER" id="PTHR43818:SF10">
    <property type="entry name" value="NADH-DEPENDENT DEHYDROGENASE-RELATED"/>
    <property type="match status" value="1"/>
</dbReference>
<evidence type="ECO:0000259" key="1">
    <source>
        <dbReference type="Pfam" id="PF01408"/>
    </source>
</evidence>
<dbReference type="Pfam" id="PF19051">
    <property type="entry name" value="GFO_IDH_MocA_C2"/>
    <property type="match status" value="1"/>
</dbReference>
<dbReference type="STRING" id="1836467.BTR34_10355"/>
<evidence type="ECO:0000313" key="3">
    <source>
        <dbReference type="EMBL" id="OBR42181.1"/>
    </source>
</evidence>
<dbReference type="Gene3D" id="3.30.360.10">
    <property type="entry name" value="Dihydrodipicolinate Reductase, domain 2"/>
    <property type="match status" value="1"/>
</dbReference>
<dbReference type="InterPro" id="IPR000683">
    <property type="entry name" value="Gfo/Idh/MocA-like_OxRdtase_N"/>
</dbReference>
<sequence length="497" mass="55712">MKTDQNSRRKFIKNSVTASAGITIVPSFTVSGLGHKAPSDKLNIVGIGVGGKGLQNLTAMNTENIIGLCDIDWNFSKECFDTFPDAKKYYDWRKMFDEMGKDFDAVMVATADHTHAAIAATAMTLNKHVFCQKPLTHSIYESRLLTKLSEQYPVATQMGNQGNSGDGVRQLCEWIWNGEIGEVKETHAWTDRPIWPQGLERPKEKMEIPKNFDWDLFIGPAPMRPYHELYTPWNWRGFWDFGTGAFGDMACHIMDPIYRALHLKYPNAISGSSTSANTESAPQAEKVLFQFPARENMEKLNLPAVDMHWYDGGFLPDRPGIIEDGMPFMNDGLGGCIFVGSKDTLICGGGGFNPRLLSGRVPNVPETLRRVPNSVDYSDGPHEQDWIRACKESPENRIKGSAHFGYSGPFNEMVLLGVLAIRLKGLNKILNWDGEQMKFTNIADNETMKVVKTFGFEMVDSKPTWNVETVDLNALESATEYIKHTYQNGWSLPDMPS</sequence>
<dbReference type="InterPro" id="IPR050463">
    <property type="entry name" value="Gfo/Idh/MocA_oxidrdct_glycsds"/>
</dbReference>
<dbReference type="GO" id="GO:0000166">
    <property type="term" value="F:nucleotide binding"/>
    <property type="evidence" value="ECO:0007669"/>
    <property type="project" value="InterPro"/>
</dbReference>
<reference evidence="4" key="1">
    <citation type="submission" date="2016-06" db="EMBL/GenBank/DDBJ databases">
        <authorList>
            <person name="Zhan P."/>
        </authorList>
    </citation>
    <scope>NUCLEOTIDE SEQUENCE [LARGE SCALE GENOMIC DNA]</scope>
    <source>
        <strain evidence="4">T28</strain>
    </source>
</reference>
<keyword evidence="4" id="KW-1185">Reference proteome</keyword>
<dbReference type="Proteomes" id="UP000092164">
    <property type="component" value="Unassembled WGS sequence"/>
</dbReference>
<dbReference type="EMBL" id="LZFP01000001">
    <property type="protein sequence ID" value="OBR42181.1"/>
    <property type="molecule type" value="Genomic_DNA"/>
</dbReference>
<dbReference type="AlphaFoldDB" id="A0A1B7ZF58"/>
<dbReference type="InterPro" id="IPR043906">
    <property type="entry name" value="Gfo/Idh/MocA_OxRdtase_bact_C"/>
</dbReference>
<gene>
    <name evidence="3" type="ORF">A9200_01980</name>
</gene>
<organism evidence="3 4">
    <name type="scientific">Maribacter hydrothermalis</name>
    <dbReference type="NCBI Taxonomy" id="1836467"/>
    <lineage>
        <taxon>Bacteria</taxon>
        <taxon>Pseudomonadati</taxon>
        <taxon>Bacteroidota</taxon>
        <taxon>Flavobacteriia</taxon>
        <taxon>Flavobacteriales</taxon>
        <taxon>Flavobacteriaceae</taxon>
        <taxon>Maribacter</taxon>
    </lineage>
</organism>
<evidence type="ECO:0000259" key="2">
    <source>
        <dbReference type="Pfam" id="PF19051"/>
    </source>
</evidence>
<dbReference type="SUPFAM" id="SSF51735">
    <property type="entry name" value="NAD(P)-binding Rossmann-fold domains"/>
    <property type="match status" value="1"/>
</dbReference>
<dbReference type="SUPFAM" id="SSF55347">
    <property type="entry name" value="Glyceraldehyde-3-phosphate dehydrogenase-like, C-terminal domain"/>
    <property type="match status" value="1"/>
</dbReference>
<dbReference type="OrthoDB" id="726883at2"/>
<dbReference type="Gene3D" id="3.40.50.720">
    <property type="entry name" value="NAD(P)-binding Rossmann-like Domain"/>
    <property type="match status" value="1"/>
</dbReference>
<comment type="caution">
    <text evidence="3">The sequence shown here is derived from an EMBL/GenBank/DDBJ whole genome shotgun (WGS) entry which is preliminary data.</text>
</comment>
<protein>
    <submittedName>
        <fullName evidence="3">Oxidoreductase</fullName>
    </submittedName>
</protein>
<dbReference type="InterPro" id="IPR036291">
    <property type="entry name" value="NAD(P)-bd_dom_sf"/>
</dbReference>